<comment type="similarity">
    <text evidence="2">Belongs to the adaptor complexes large subunit family.</text>
</comment>
<proteinExistence type="inferred from homology"/>
<organism evidence="12">
    <name type="scientific">Lichtheimia ramosa</name>
    <dbReference type="NCBI Taxonomy" id="688394"/>
    <lineage>
        <taxon>Eukaryota</taxon>
        <taxon>Fungi</taxon>
        <taxon>Fungi incertae sedis</taxon>
        <taxon>Mucoromycota</taxon>
        <taxon>Mucoromycotina</taxon>
        <taxon>Mucoromycetes</taxon>
        <taxon>Mucorales</taxon>
        <taxon>Lichtheimiaceae</taxon>
        <taxon>Lichtheimia</taxon>
    </lineage>
</organism>
<gene>
    <name evidence="12" type="ORF">LRAMOSA09796</name>
</gene>
<dbReference type="SMART" id="SM01354">
    <property type="entry name" value="BLVR"/>
    <property type="match status" value="1"/>
</dbReference>
<dbReference type="Pfam" id="PF26171">
    <property type="entry name" value="Mu_AP3"/>
    <property type="match status" value="1"/>
</dbReference>
<evidence type="ECO:0000256" key="2">
    <source>
        <dbReference type="ARBA" id="ARBA00006613"/>
    </source>
</evidence>
<evidence type="ECO:0000256" key="1">
    <source>
        <dbReference type="ARBA" id="ARBA00004145"/>
    </source>
</evidence>
<evidence type="ECO:0000259" key="11">
    <source>
        <dbReference type="SMART" id="SM01354"/>
    </source>
</evidence>
<evidence type="ECO:0000256" key="10">
    <source>
        <dbReference type="SAM" id="MobiDB-lite"/>
    </source>
</evidence>
<reference evidence="12" key="1">
    <citation type="journal article" date="2014" name="Genome Announc.">
        <title>De novo whole-genome sequence and genome annotation of Lichtheimia ramosa.</title>
        <authorList>
            <person name="Linde J."/>
            <person name="Schwartze V."/>
            <person name="Binder U."/>
            <person name="Lass-Florl C."/>
            <person name="Voigt K."/>
            <person name="Horn F."/>
        </authorList>
    </citation>
    <scope>NUCLEOTIDE SEQUENCE</scope>
    <source>
        <strain evidence="12">JMRC FSU:6197</strain>
    </source>
</reference>
<accession>A0A077WMW8</accession>
<dbReference type="PANTHER" id="PTHR22781">
    <property type="entry name" value="DELTA ADAPTIN-RELATED"/>
    <property type="match status" value="1"/>
</dbReference>
<evidence type="ECO:0000256" key="3">
    <source>
        <dbReference type="ARBA" id="ARBA00015717"/>
    </source>
</evidence>
<evidence type="ECO:0000256" key="6">
    <source>
        <dbReference type="ARBA" id="ARBA00022927"/>
    </source>
</evidence>
<feature type="region of interest" description="Disordered" evidence="10">
    <location>
        <begin position="645"/>
        <end position="679"/>
    </location>
</feature>
<evidence type="ECO:0000256" key="5">
    <source>
        <dbReference type="ARBA" id="ARBA00022737"/>
    </source>
</evidence>
<feature type="region of interest" description="Disordered" evidence="10">
    <location>
        <begin position="734"/>
        <end position="794"/>
    </location>
</feature>
<feature type="compositionally biased region" description="Basic and acidic residues" evidence="10">
    <location>
        <begin position="836"/>
        <end position="851"/>
    </location>
</feature>
<evidence type="ECO:0000256" key="7">
    <source>
        <dbReference type="ARBA" id="ARBA00023136"/>
    </source>
</evidence>
<dbReference type="GO" id="GO:0030123">
    <property type="term" value="C:AP-3 adaptor complex"/>
    <property type="evidence" value="ECO:0007669"/>
    <property type="project" value="InterPro"/>
</dbReference>
<keyword evidence="7" id="KW-0472">Membrane</keyword>
<dbReference type="GO" id="GO:0010008">
    <property type="term" value="C:endosome membrane"/>
    <property type="evidence" value="ECO:0007669"/>
    <property type="project" value="TreeGrafter"/>
</dbReference>
<sequence length="1165" mass="131703">MFEKSLTDLIRGIRANKKNEQKYIQVCLQEIRNEVKSNDVDVKGVAIAKLTYLQMLGYDMSWASFHVVEVMSSPKLIHKRAGYLAASQSFQQDTDVLMLTTNLIKKDLASPSPLDIGIAINGLSHIVTPDLARDLCQDLVSMLNHSRPYIRKKVVLVLYKVFLRFPEALRLSFPRLREKLEDPDPSVVSATVSVICELARKNPRNYLSLAPQLFRLLTTSSNNWMLIKIIKMFASLTPLEPRLIKKLLPPLISLIQTTPAMSLLYECIHTVITGGFLEAAGDSGNTLAATCVNRLRQFLEDPDQNLKYVGLLAMSRLRSTHPKLIAENKDIILECIDDQDFSIRLRALDLVVGMASKKTLVDIVKRLIAHLVPPEQNDPVSLHEAPTVLDPIYRTDIINRIIYICSQHQYRNITNFEWYITVLVGMAYVSGVNVGQVLTTQLMDVAVRVKSVRPFAVKQMFNLLSDKQLLRTARKRDSNVEVLSAAAWICGEYCSYLDSIPATLECLLTPYMLDLPVSVQSIYVHTIIKIYGFWVHELADEWNGELQQEFLKVTEVMRSKISIFEGSTDLEVKERGYNARAIFDLVLRSVPQEEIGIESLSLLQGFSRLFSLYELNPVAPKAQKKVPIPEGLDLDQYINEPLPDLVSDTDSEDAASSFDPVIPTHTKKKKSKKNGIDYEDEEDIEKRRALRLEAIKHDPYYIASDKPKRNEDKLLDVEDIDSIPVVKLSMDDFDESAQQKKLRKKKSKKSRKTRMPLPAPPVYAPEEMPDNAVNSASDQEEDNTRRNANDHVSSPIREGRRDIFAYDDTVLNSVDLSVPVGEEEQLPQMTAYLTPEEVRRQEEVKMRTERKQSRKQSSSRQRTTDDTQKKKKKKKKSKKSSESKSTKKDVMDPAHTDDLPSATDIMNQEQVNKTHVLYEDDTIVLSYNVVLDGEKHGDDPMISVNFSVTNKSKESTASNLCISAPQSLDFRPVDHTESQSLSIGDEHEISPEETVNMMGRFVMLGDMRRDLHISCDLQYRVEDSSMVTMSDLQIPIRPSVFLVINQPGIDPSQFAALLENHGEQFDYRDTVQLQIPNTRDISSDQTPIDLLADISRSVRLQVVEVVPGAASLYGKSVMDVQVAGLLKYTILSEDNVISITIDLKCTDDGFLEALVDEISSLKVDH</sequence>
<evidence type="ECO:0000256" key="9">
    <source>
        <dbReference type="ARBA" id="ARBA00083145"/>
    </source>
</evidence>
<dbReference type="FunFam" id="1.25.10.10:FF:000251">
    <property type="entry name" value="AP-3 complex subunit delta"/>
    <property type="match status" value="1"/>
</dbReference>
<dbReference type="InterPro" id="IPR017105">
    <property type="entry name" value="AP3_complex_dsu"/>
</dbReference>
<dbReference type="Gene3D" id="1.25.10.10">
    <property type="entry name" value="Leucine-rich Repeat Variant"/>
    <property type="match status" value="1"/>
</dbReference>
<dbReference type="InterPro" id="IPR002553">
    <property type="entry name" value="Clathrin/coatomer_adapt-like_N"/>
</dbReference>
<dbReference type="InterPro" id="IPR058898">
    <property type="entry name" value="Mu_AP3"/>
</dbReference>
<dbReference type="OrthoDB" id="10264595at2759"/>
<dbReference type="SUPFAM" id="SSF48371">
    <property type="entry name" value="ARM repeat"/>
    <property type="match status" value="1"/>
</dbReference>
<dbReference type="GO" id="GO:0030665">
    <property type="term" value="C:clathrin-coated vesicle membrane"/>
    <property type="evidence" value="ECO:0007669"/>
    <property type="project" value="UniProtKB-SubCell"/>
</dbReference>
<feature type="compositionally biased region" description="Basic residues" evidence="10">
    <location>
        <begin position="740"/>
        <end position="754"/>
    </location>
</feature>
<keyword evidence="5" id="KW-0677">Repeat</keyword>
<evidence type="ECO:0000256" key="4">
    <source>
        <dbReference type="ARBA" id="ARBA00022448"/>
    </source>
</evidence>
<dbReference type="AlphaFoldDB" id="A0A077WMW8"/>
<dbReference type="InterPro" id="IPR016024">
    <property type="entry name" value="ARM-type_fold"/>
</dbReference>
<name>A0A077WMW8_9FUNG</name>
<keyword evidence="4" id="KW-0813">Transport</keyword>
<dbReference type="PANTHER" id="PTHR22781:SF12">
    <property type="entry name" value="AP-3 COMPLEX SUBUNIT DELTA-1"/>
    <property type="match status" value="1"/>
</dbReference>
<protein>
    <recommendedName>
        <fullName evidence="3">AP-3 complex subunit delta</fullName>
    </recommendedName>
    <alternativeName>
        <fullName evidence="9">Adaptor-related protein complex 3 subunit delta</fullName>
    </alternativeName>
    <alternativeName>
        <fullName evidence="8">Delta-adaptin 3</fullName>
    </alternativeName>
</protein>
<feature type="compositionally biased region" description="Basic residues" evidence="10">
    <location>
        <begin position="869"/>
        <end position="878"/>
    </location>
</feature>
<dbReference type="Pfam" id="PF01602">
    <property type="entry name" value="Adaptin_N"/>
    <property type="match status" value="1"/>
</dbReference>
<dbReference type="GO" id="GO:0006896">
    <property type="term" value="P:Golgi to vacuole transport"/>
    <property type="evidence" value="ECO:0007669"/>
    <property type="project" value="TreeGrafter"/>
</dbReference>
<keyword evidence="6" id="KW-0653">Protein transport</keyword>
<comment type="subcellular location">
    <subcellularLocation>
        <location evidence="1">Cytoplasmic vesicle</location>
        <location evidence="1">Clathrin-coated vesicle membrane</location>
        <topology evidence="1">Peripheral membrane protein</topology>
        <orientation evidence="1">Cytoplasmic side</orientation>
    </subcellularLocation>
</comment>
<dbReference type="EMBL" id="LK023325">
    <property type="protein sequence ID" value="CDS08434.1"/>
    <property type="molecule type" value="Genomic_DNA"/>
</dbReference>
<feature type="region of interest" description="Disordered" evidence="10">
    <location>
        <begin position="827"/>
        <end position="904"/>
    </location>
</feature>
<dbReference type="InterPro" id="IPR011989">
    <property type="entry name" value="ARM-like"/>
</dbReference>
<evidence type="ECO:0000256" key="8">
    <source>
        <dbReference type="ARBA" id="ARBA00076742"/>
    </source>
</evidence>
<dbReference type="GO" id="GO:0006623">
    <property type="term" value="P:protein targeting to vacuole"/>
    <property type="evidence" value="ECO:0007669"/>
    <property type="project" value="TreeGrafter"/>
</dbReference>
<feature type="compositionally biased region" description="Basic and acidic residues" evidence="10">
    <location>
        <begin position="879"/>
        <end position="898"/>
    </location>
</feature>
<evidence type="ECO:0000313" key="12">
    <source>
        <dbReference type="EMBL" id="CDS08434.1"/>
    </source>
</evidence>
<feature type="domain" description="AP-3 complex subunit delta" evidence="11">
    <location>
        <begin position="679"/>
        <end position="790"/>
    </location>
</feature>
<dbReference type="InterPro" id="IPR010474">
    <property type="entry name" value="AP3D_dom_metazoa"/>
</dbReference>